<organism evidence="3 4">
    <name type="scientific">Chitinophaga silvatica</name>
    <dbReference type="NCBI Taxonomy" id="2282649"/>
    <lineage>
        <taxon>Bacteria</taxon>
        <taxon>Pseudomonadati</taxon>
        <taxon>Bacteroidota</taxon>
        <taxon>Chitinophagia</taxon>
        <taxon>Chitinophagales</taxon>
        <taxon>Chitinophagaceae</taxon>
        <taxon>Chitinophaga</taxon>
    </lineage>
</organism>
<proteinExistence type="predicted"/>
<comment type="caution">
    <text evidence="3">The sequence shown here is derived from an EMBL/GenBank/DDBJ whole genome shotgun (WGS) entry which is preliminary data.</text>
</comment>
<evidence type="ECO:0000313" key="3">
    <source>
        <dbReference type="EMBL" id="RFS19698.1"/>
    </source>
</evidence>
<name>A0A3E1Y4S2_9BACT</name>
<evidence type="ECO:0000256" key="2">
    <source>
        <dbReference type="SAM" id="SignalP"/>
    </source>
</evidence>
<sequence>MKFICRHLPTLLVFSFVFALAACSKDGAQGPAGPAGAQGPAGSAGAAGPKGDPGTANVIYSTWQNVLFDSTFIKNGKDSVWSGEYEGYISAPKLTADILTSGSVHVYMNFGTASNPVIAPLPYVADSVYIGNIAAKGVIGIFANVDASSYYVGNNQTDIYFQYRYVIVPGGVAARSAINWKDYNEVKKALNLKD</sequence>
<evidence type="ECO:0000313" key="4">
    <source>
        <dbReference type="Proteomes" id="UP000260644"/>
    </source>
</evidence>
<dbReference type="Proteomes" id="UP000260644">
    <property type="component" value="Unassembled WGS sequence"/>
</dbReference>
<dbReference type="Gene3D" id="1.20.5.320">
    <property type="entry name" value="6-Phosphogluconate Dehydrogenase, domain 3"/>
    <property type="match status" value="1"/>
</dbReference>
<accession>A0A3E1Y4S2</accession>
<dbReference type="OrthoDB" id="956932at2"/>
<dbReference type="RefSeq" id="WP_116977885.1">
    <property type="nucleotide sequence ID" value="NZ_QPMM01000012.1"/>
</dbReference>
<protein>
    <recommendedName>
        <fullName evidence="5">Collagen-like protein</fullName>
    </recommendedName>
</protein>
<feature type="region of interest" description="Disordered" evidence="1">
    <location>
        <begin position="31"/>
        <end position="50"/>
    </location>
</feature>
<feature type="chain" id="PRO_5017608761" description="Collagen-like protein" evidence="2">
    <location>
        <begin position="22"/>
        <end position="194"/>
    </location>
</feature>
<dbReference type="AlphaFoldDB" id="A0A3E1Y4S2"/>
<evidence type="ECO:0000256" key="1">
    <source>
        <dbReference type="SAM" id="MobiDB-lite"/>
    </source>
</evidence>
<reference evidence="3 4" key="1">
    <citation type="submission" date="2018-07" db="EMBL/GenBank/DDBJ databases">
        <title>Chitinophaga K2CV101002-2 sp. nov., isolated from a monsoon evergreen broad-leaved forest soil.</title>
        <authorList>
            <person name="Lv Y."/>
        </authorList>
    </citation>
    <scope>NUCLEOTIDE SEQUENCE [LARGE SCALE GENOMIC DNA]</scope>
    <source>
        <strain evidence="3 4">GDMCC 1.1288</strain>
    </source>
</reference>
<evidence type="ECO:0008006" key="5">
    <source>
        <dbReference type="Google" id="ProtNLM"/>
    </source>
</evidence>
<dbReference type="PROSITE" id="PS51257">
    <property type="entry name" value="PROKAR_LIPOPROTEIN"/>
    <property type="match status" value="1"/>
</dbReference>
<feature type="signal peptide" evidence="2">
    <location>
        <begin position="1"/>
        <end position="21"/>
    </location>
</feature>
<dbReference type="EMBL" id="QPMM01000012">
    <property type="protein sequence ID" value="RFS19698.1"/>
    <property type="molecule type" value="Genomic_DNA"/>
</dbReference>
<keyword evidence="2" id="KW-0732">Signal</keyword>
<gene>
    <name evidence="3" type="ORF">DVR12_21580</name>
</gene>
<keyword evidence="4" id="KW-1185">Reference proteome</keyword>